<dbReference type="CDD" id="cd00761">
    <property type="entry name" value="Glyco_tranf_GTA_type"/>
    <property type="match status" value="1"/>
</dbReference>
<accession>A0A415CWC1</accession>
<organism evidence="4 5">
    <name type="scientific">[Ruminococcus] lactaris</name>
    <dbReference type="NCBI Taxonomy" id="46228"/>
    <lineage>
        <taxon>Bacteria</taxon>
        <taxon>Bacillati</taxon>
        <taxon>Bacillota</taxon>
        <taxon>Clostridia</taxon>
        <taxon>Lachnospirales</taxon>
        <taxon>Lachnospiraceae</taxon>
        <taxon>Mediterraneibacter</taxon>
    </lineage>
</organism>
<comment type="caution">
    <text evidence="4">The sequence shown here is derived from an EMBL/GenBank/DDBJ whole genome shotgun (WGS) entry which is preliminary data.</text>
</comment>
<evidence type="ECO:0000259" key="3">
    <source>
        <dbReference type="Pfam" id="PF00535"/>
    </source>
</evidence>
<name>A0A415CWC1_9FIRM</name>
<evidence type="ECO:0000256" key="1">
    <source>
        <dbReference type="ARBA" id="ARBA00022676"/>
    </source>
</evidence>
<evidence type="ECO:0000256" key="2">
    <source>
        <dbReference type="ARBA" id="ARBA00022679"/>
    </source>
</evidence>
<dbReference type="PANTHER" id="PTHR22916">
    <property type="entry name" value="GLYCOSYLTRANSFERASE"/>
    <property type="match status" value="1"/>
</dbReference>
<reference evidence="4 5" key="1">
    <citation type="submission" date="2018-08" db="EMBL/GenBank/DDBJ databases">
        <title>A genome reference for cultivated species of the human gut microbiota.</title>
        <authorList>
            <person name="Zou Y."/>
            <person name="Xue W."/>
            <person name="Luo G."/>
        </authorList>
    </citation>
    <scope>NUCLEOTIDE SEQUENCE [LARGE SCALE GENOMIC DNA]</scope>
    <source>
        <strain evidence="4 5">AM09-9</strain>
    </source>
</reference>
<dbReference type="InterPro" id="IPR001173">
    <property type="entry name" value="Glyco_trans_2-like"/>
</dbReference>
<dbReference type="EMBL" id="QRMI01000041">
    <property type="protein sequence ID" value="RHJ58018.1"/>
    <property type="molecule type" value="Genomic_DNA"/>
</dbReference>
<keyword evidence="1" id="KW-0328">Glycosyltransferase</keyword>
<proteinExistence type="predicted"/>
<evidence type="ECO:0000313" key="5">
    <source>
        <dbReference type="Proteomes" id="UP000285832"/>
    </source>
</evidence>
<dbReference type="AlphaFoldDB" id="A0A415CWC1"/>
<dbReference type="PANTHER" id="PTHR22916:SF51">
    <property type="entry name" value="GLYCOSYLTRANSFERASE EPSH-RELATED"/>
    <property type="match status" value="1"/>
</dbReference>
<sequence length="321" mass="37872">MELISVIIPVYNIEEYLSRCLESVITQTYKELEIILVDDGSTDGSGLICDKYAKKDTRIKVLHKENGGVSSARNLGLKIAKGDYIGFIDGDDVIEKEMFQHLIDNVKEYKCDISCCQMDTINVNGKTSINYYSQSKILEVKSIVRDYFTEGFIKEMMYSQCNKIFSKHCLVKVQFKPYKYGEDILFIFEALMNANRVYYDEYIGYHYVHRENSAMTRIFSIDRIDYINAIRELETICMENYPEVSERVKTWVYQHVLITLRLVIANHQQKNFEVFLRKEKRYLKENKRLLSNLSFKRKMDYLGIMYFPIYIKILKIVKGKQ</sequence>
<dbReference type="Proteomes" id="UP000285832">
    <property type="component" value="Unassembled WGS sequence"/>
</dbReference>
<evidence type="ECO:0000313" key="4">
    <source>
        <dbReference type="EMBL" id="RHJ58018.1"/>
    </source>
</evidence>
<dbReference type="InterPro" id="IPR029044">
    <property type="entry name" value="Nucleotide-diphossugar_trans"/>
</dbReference>
<gene>
    <name evidence="4" type="ORF">DW116_12230</name>
</gene>
<dbReference type="RefSeq" id="WP_118279395.1">
    <property type="nucleotide sequence ID" value="NZ_JAQDJO010000042.1"/>
</dbReference>
<feature type="domain" description="Glycosyltransferase 2-like" evidence="3">
    <location>
        <begin position="5"/>
        <end position="141"/>
    </location>
</feature>
<dbReference type="Gene3D" id="3.90.550.10">
    <property type="entry name" value="Spore Coat Polysaccharide Biosynthesis Protein SpsA, Chain A"/>
    <property type="match status" value="1"/>
</dbReference>
<dbReference type="Pfam" id="PF00535">
    <property type="entry name" value="Glycos_transf_2"/>
    <property type="match status" value="1"/>
</dbReference>
<dbReference type="GO" id="GO:0016757">
    <property type="term" value="F:glycosyltransferase activity"/>
    <property type="evidence" value="ECO:0007669"/>
    <property type="project" value="UniProtKB-KW"/>
</dbReference>
<protein>
    <submittedName>
        <fullName evidence="4">Glycosyltransferase</fullName>
    </submittedName>
</protein>
<keyword evidence="2 4" id="KW-0808">Transferase</keyword>
<dbReference type="SUPFAM" id="SSF53448">
    <property type="entry name" value="Nucleotide-diphospho-sugar transferases"/>
    <property type="match status" value="1"/>
</dbReference>